<evidence type="ECO:0000313" key="3">
    <source>
        <dbReference type="Proteomes" id="UP000705983"/>
    </source>
</evidence>
<feature type="transmembrane region" description="Helical" evidence="1">
    <location>
        <begin position="352"/>
        <end position="370"/>
    </location>
</feature>
<feature type="transmembrane region" description="Helical" evidence="1">
    <location>
        <begin position="30"/>
        <end position="49"/>
    </location>
</feature>
<feature type="transmembrane region" description="Helical" evidence="1">
    <location>
        <begin position="7"/>
        <end position="24"/>
    </location>
</feature>
<proteinExistence type="predicted"/>
<feature type="transmembrane region" description="Helical" evidence="1">
    <location>
        <begin position="283"/>
        <end position="306"/>
    </location>
</feature>
<dbReference type="PANTHER" id="PTHR30354:SF11">
    <property type="entry name" value="PERMEASE"/>
    <property type="match status" value="1"/>
</dbReference>
<name>A0ABS2TGB1_9ACTO</name>
<feature type="transmembrane region" description="Helical" evidence="1">
    <location>
        <begin position="248"/>
        <end position="271"/>
    </location>
</feature>
<feature type="transmembrane region" description="Helical" evidence="1">
    <location>
        <begin position="188"/>
        <end position="210"/>
    </location>
</feature>
<dbReference type="RefSeq" id="WP_187996879.1">
    <property type="nucleotide sequence ID" value="NZ_JACEXG010000005.1"/>
</dbReference>
<reference evidence="3" key="1">
    <citation type="submission" date="2021-02" db="EMBL/GenBank/DDBJ databases">
        <title>Leucobacter sp. CX169.</title>
        <authorList>
            <person name="Cheng Y."/>
        </authorList>
    </citation>
    <scope>NUCLEOTIDE SEQUENCE [LARGE SCALE GENOMIC DNA]</scope>
    <source>
        <strain evidence="3">JY899</strain>
    </source>
</reference>
<keyword evidence="1" id="KW-1133">Transmembrane helix</keyword>
<dbReference type="InterPro" id="IPR003474">
    <property type="entry name" value="Glcn_transporter"/>
</dbReference>
<comment type="caution">
    <text evidence="2">The sequence shown here is derived from an EMBL/GenBank/DDBJ whole genome shotgun (WGS) entry which is preliminary data.</text>
</comment>
<feature type="transmembrane region" description="Helical" evidence="1">
    <location>
        <begin position="118"/>
        <end position="136"/>
    </location>
</feature>
<organism evidence="2 3">
    <name type="scientific">Flaviflexus equikiangi</name>
    <dbReference type="NCBI Taxonomy" id="2758573"/>
    <lineage>
        <taxon>Bacteria</taxon>
        <taxon>Bacillati</taxon>
        <taxon>Actinomycetota</taxon>
        <taxon>Actinomycetes</taxon>
        <taxon>Actinomycetales</taxon>
        <taxon>Actinomycetaceae</taxon>
        <taxon>Flaviflexus</taxon>
    </lineage>
</organism>
<feature type="transmembrane region" description="Helical" evidence="1">
    <location>
        <begin position="148"/>
        <end position="168"/>
    </location>
</feature>
<keyword evidence="3" id="KW-1185">Reference proteome</keyword>
<feature type="transmembrane region" description="Helical" evidence="1">
    <location>
        <begin position="377"/>
        <end position="397"/>
    </location>
</feature>
<feature type="transmembrane region" description="Helical" evidence="1">
    <location>
        <begin position="445"/>
        <end position="465"/>
    </location>
</feature>
<dbReference type="Proteomes" id="UP000705983">
    <property type="component" value="Unassembled WGS sequence"/>
</dbReference>
<protein>
    <submittedName>
        <fullName evidence="2">GntP family permease</fullName>
    </submittedName>
</protein>
<accession>A0ABS2TGB1</accession>
<feature type="transmembrane region" description="Helical" evidence="1">
    <location>
        <begin position="61"/>
        <end position="90"/>
    </location>
</feature>
<dbReference type="EMBL" id="JAFFJS010000005">
    <property type="protein sequence ID" value="MBM9433685.1"/>
    <property type="molecule type" value="Genomic_DNA"/>
</dbReference>
<dbReference type="Pfam" id="PF02447">
    <property type="entry name" value="GntP_permease"/>
    <property type="match status" value="1"/>
</dbReference>
<dbReference type="PANTHER" id="PTHR30354">
    <property type="entry name" value="GNT FAMILY GLUCONATE TRANSPORTER"/>
    <property type="match status" value="1"/>
</dbReference>
<feature type="transmembrane region" description="Helical" evidence="1">
    <location>
        <begin position="318"/>
        <end position="340"/>
    </location>
</feature>
<gene>
    <name evidence="2" type="ORF">JVW63_08260</name>
</gene>
<sequence>MTGIPLIIVFALAIVLMIIMISKWRIHPFISIMLVALGLGLIGGIPLVNKTDEAGETINGLATVIGLGFSGTFTSIGIVIILGALIGLILEKTGAAFQIADALVRVIGKKRPVLATQLMGWVVSIPVFCDSGFVILNPIRRALARRTGASSVAMTVALSAGLYISHVFIPPTPGPIAAANTLGIGDNILIVIGIGTLVSIPALVVSYFYAQWIGKRITANDEDEELDDATLENLYEELRASYGRLPGVGASFLPILVPILAMALGSIGSLFEWEGVLGDAVGFIGTPIIALAIGVVFAVLVLGSVGRMTDFYDITDETLRVVGPILFITAAGGVLGRVIASTDLVAFIEENATTFASVGLFFPFIIAAILKTAQGSSTVALVTTAGIVAPLLPALGLETPVQIALAVMAIAAGAMTVSHANDSYFWVVTNFGGLTPQEGYKTQTMVTLIMGVTSIIVIWLLGLIFV</sequence>
<keyword evidence="1" id="KW-0812">Transmembrane</keyword>
<evidence type="ECO:0000256" key="1">
    <source>
        <dbReference type="SAM" id="Phobius"/>
    </source>
</evidence>
<evidence type="ECO:0000313" key="2">
    <source>
        <dbReference type="EMBL" id="MBM9433685.1"/>
    </source>
</evidence>
<keyword evidence="1" id="KW-0472">Membrane</keyword>